<evidence type="ECO:0000259" key="5">
    <source>
        <dbReference type="Pfam" id="PF04829"/>
    </source>
</evidence>
<keyword evidence="4" id="KW-0843">Virulence</keyword>
<gene>
    <name evidence="6" type="ORF">F993_01117</name>
</gene>
<keyword evidence="2" id="KW-0800">Toxin</keyword>
<protein>
    <recommendedName>
        <fullName evidence="5">VENN motif-containing domain-containing protein</fullName>
    </recommendedName>
</protein>
<evidence type="ECO:0000256" key="4">
    <source>
        <dbReference type="ARBA" id="ARBA00023026"/>
    </source>
</evidence>
<keyword evidence="7" id="KW-1185">Reference proteome</keyword>
<keyword evidence="3" id="KW-1266">Target cell cytoplasm</keyword>
<comment type="caution">
    <text evidence="6">The sequence shown here is derived from an EMBL/GenBank/DDBJ whole genome shotgun (WGS) entry which is preliminary data.</text>
</comment>
<evidence type="ECO:0000256" key="3">
    <source>
        <dbReference type="ARBA" id="ARBA00022913"/>
    </source>
</evidence>
<dbReference type="InterPro" id="IPR006914">
    <property type="entry name" value="VENN_dom"/>
</dbReference>
<dbReference type="Proteomes" id="UP000013034">
    <property type="component" value="Unassembled WGS sequence"/>
</dbReference>
<evidence type="ECO:0000313" key="7">
    <source>
        <dbReference type="Proteomes" id="UP000013034"/>
    </source>
</evidence>
<name>A0ABN0JGH3_9GAMM</name>
<dbReference type="EMBL" id="APOI01000011">
    <property type="protein sequence ID" value="ENU24295.1"/>
    <property type="molecule type" value="Genomic_DNA"/>
</dbReference>
<organism evidence="6 7">
    <name type="scientific">Acinetobacter proteolyticus</name>
    <dbReference type="NCBI Taxonomy" id="1776741"/>
    <lineage>
        <taxon>Bacteria</taxon>
        <taxon>Pseudomonadati</taxon>
        <taxon>Pseudomonadota</taxon>
        <taxon>Gammaproteobacteria</taxon>
        <taxon>Moraxellales</taxon>
        <taxon>Moraxellaceae</taxon>
        <taxon>Acinetobacter</taxon>
    </lineage>
</organism>
<comment type="subcellular location">
    <subcellularLocation>
        <location evidence="1">Target cell</location>
        <location evidence="1">Target cell cytoplasm</location>
    </subcellularLocation>
</comment>
<accession>A0ABN0JGH3</accession>
<feature type="domain" description="VENN motif-containing" evidence="5">
    <location>
        <begin position="117"/>
        <end position="164"/>
    </location>
</feature>
<dbReference type="Pfam" id="PF04829">
    <property type="entry name" value="PT-VENN"/>
    <property type="match status" value="1"/>
</dbReference>
<proteinExistence type="predicted"/>
<evidence type="ECO:0000256" key="1">
    <source>
        <dbReference type="ARBA" id="ARBA00004219"/>
    </source>
</evidence>
<sequence length="415" mass="44037">MPLVWKNRVKIFRKDASQWQKAGVLLDMVSAGLSAHTASGAGIAASTLSPAASYEIGQYFKGKDAEGSAAHILAHTILGAAVAATGGNNALSAGIAAGGAEAAAPLLAEYLYGKKAKDLTASEKSTISSIVGLAGSAVGATTGDVSSTVQGGQSAQNAVENNYLTVKQIDEFNREMKDCKKNNNCSQTIEKYKNLSITQDETLSAICSIDAVLCKEKYGFIINAREDIKKQLDRSKDIPGLYQQGLLSQQIQAEGIVFNQEIARQLKVKFNITDEQAQLLAMAASGVAGSKKIVKGNNKPNNMLPVADAIVANNNLTYKSNSKHTLGGVGNRPNAGIEPKNSLELFEKSIPIGGNSNKRFTLDSNGNVHQFTYEGTGSNTYHWAGSTGDSRNPLILDNKTKAILRKNGWSTKVLK</sequence>
<evidence type="ECO:0000313" key="6">
    <source>
        <dbReference type="EMBL" id="ENU24295.1"/>
    </source>
</evidence>
<reference evidence="6 7" key="1">
    <citation type="submission" date="2013-02" db="EMBL/GenBank/DDBJ databases">
        <title>The Genome Sequence of Acinetobacter sp. NIPH 809.</title>
        <authorList>
            <consortium name="The Broad Institute Genome Sequencing Platform"/>
            <consortium name="The Broad Institute Genome Sequencing Center for Infectious Disease"/>
            <person name="Cerqueira G."/>
            <person name="Feldgarden M."/>
            <person name="Courvalin P."/>
            <person name="Perichon B."/>
            <person name="Grillot-Courvalin C."/>
            <person name="Clermont D."/>
            <person name="Rocha E."/>
            <person name="Yoon E.-J."/>
            <person name="Nemec A."/>
            <person name="Walker B."/>
            <person name="Young S.K."/>
            <person name="Zeng Q."/>
            <person name="Gargeya S."/>
            <person name="Fitzgerald M."/>
            <person name="Haas B."/>
            <person name="Abouelleil A."/>
            <person name="Alvarado L."/>
            <person name="Arachchi H.M."/>
            <person name="Berlin A.M."/>
            <person name="Chapman S.B."/>
            <person name="Dewar J."/>
            <person name="Goldberg J."/>
            <person name="Griggs A."/>
            <person name="Gujja S."/>
            <person name="Hansen M."/>
            <person name="Howarth C."/>
            <person name="Imamovic A."/>
            <person name="Larimer J."/>
            <person name="McCowan C."/>
            <person name="Murphy C."/>
            <person name="Neiman D."/>
            <person name="Pearson M."/>
            <person name="Priest M."/>
            <person name="Roberts A."/>
            <person name="Saif S."/>
            <person name="Shea T."/>
            <person name="Sisk P."/>
            <person name="Sykes S."/>
            <person name="Wortman J."/>
            <person name="Nusbaum C."/>
            <person name="Birren B."/>
        </authorList>
    </citation>
    <scope>NUCLEOTIDE SEQUENCE [LARGE SCALE GENOMIC DNA]</scope>
    <source>
        <strain evidence="6 7">NIPH 809</strain>
    </source>
</reference>
<evidence type="ECO:0000256" key="2">
    <source>
        <dbReference type="ARBA" id="ARBA00022656"/>
    </source>
</evidence>